<comment type="caution">
    <text evidence="2">The sequence shown here is derived from an EMBL/GenBank/DDBJ whole genome shotgun (WGS) entry which is preliminary data.</text>
</comment>
<evidence type="ECO:0000256" key="1">
    <source>
        <dbReference type="SAM" id="MobiDB-lite"/>
    </source>
</evidence>
<dbReference type="Proteomes" id="UP000449547">
    <property type="component" value="Unassembled WGS sequence"/>
</dbReference>
<proteinExistence type="predicted"/>
<evidence type="ECO:0000313" key="3">
    <source>
        <dbReference type="Proteomes" id="UP000449547"/>
    </source>
</evidence>
<protein>
    <submittedName>
        <fullName evidence="2">Uncharacterized protein</fullName>
    </submittedName>
</protein>
<dbReference type="GeneID" id="54778894"/>
<evidence type="ECO:0000313" key="2">
    <source>
        <dbReference type="EMBL" id="KAA8908272.1"/>
    </source>
</evidence>
<gene>
    <name evidence="2" type="ORF">DIURU_000241</name>
</gene>
<dbReference type="RefSeq" id="XP_034014957.1">
    <property type="nucleotide sequence ID" value="XM_034155058.1"/>
</dbReference>
<dbReference type="AlphaFoldDB" id="A0A642UZ42"/>
<accession>A0A642UZ42</accession>
<feature type="compositionally biased region" description="Acidic residues" evidence="1">
    <location>
        <begin position="361"/>
        <end position="398"/>
    </location>
</feature>
<name>A0A642UZ42_DIURU</name>
<dbReference type="EMBL" id="SWFT01000009">
    <property type="protein sequence ID" value="KAA8908272.1"/>
    <property type="molecule type" value="Genomic_DNA"/>
</dbReference>
<organism evidence="2 3">
    <name type="scientific">Diutina rugosa</name>
    <name type="common">Yeast</name>
    <name type="synonym">Candida rugosa</name>
    <dbReference type="NCBI Taxonomy" id="5481"/>
    <lineage>
        <taxon>Eukaryota</taxon>
        <taxon>Fungi</taxon>
        <taxon>Dikarya</taxon>
        <taxon>Ascomycota</taxon>
        <taxon>Saccharomycotina</taxon>
        <taxon>Pichiomycetes</taxon>
        <taxon>Debaryomycetaceae</taxon>
        <taxon>Diutina</taxon>
    </lineage>
</organism>
<keyword evidence="3" id="KW-1185">Reference proteome</keyword>
<sequence length="459" mass="51752">MADIFNLLPQHRVYPFLSLSRSINNLVYHRLLRKVFVLKKGYAPLLVDDIDDLLEWSYFSEAQFLHIQSTGRPWPASVTIIDVHKRHFRANDTMDQYAGPERTYFTYHEIKATTLLKFVVESVPTTLPYLSRLTVTEGIEVEPLAKKIRVDNLSIEGEVINIDQWVDLSSVKQLSLVCAYRPEPDNIYYAARQLTNLQDLFVADNGTHIPKFKKFPRTIKRLVLSWSRVTDFAAVRFAEHLEYLEIGLGAGHQNWPRRFVEEAHVPVKCRYMYERTFPKLKFYVNHGLMFRVDRAEDGTITHTPLNKYCPCTRPKHNNCVLTYPKKNDDWDPETYLASDNADEEPEAADEESEATVQASEAAEEASEAAEEAPEAVDEAPEAVDETPEAGEEAPEAGEEAGRTSIEDQALEATHQESDAADQGPEAVEEASAAADEASETADQARETADEASPTSVGDV</sequence>
<feature type="compositionally biased region" description="Acidic residues" evidence="1">
    <location>
        <begin position="340"/>
        <end position="353"/>
    </location>
</feature>
<dbReference type="VEuPathDB" id="FungiDB:DIURU_000241"/>
<feature type="region of interest" description="Disordered" evidence="1">
    <location>
        <begin position="330"/>
        <end position="459"/>
    </location>
</feature>
<reference evidence="2 3" key="1">
    <citation type="submission" date="2019-07" db="EMBL/GenBank/DDBJ databases">
        <title>Genome assembly of two rare yeast pathogens: Diutina rugosa and Trichomonascus ciferrii.</title>
        <authorList>
            <person name="Mixao V."/>
            <person name="Saus E."/>
            <person name="Hansen A."/>
            <person name="Lass-Flor C."/>
            <person name="Gabaldon T."/>
        </authorList>
    </citation>
    <scope>NUCLEOTIDE SEQUENCE [LARGE SCALE GENOMIC DNA]</scope>
    <source>
        <strain evidence="2 3">CBS 613</strain>
    </source>
</reference>